<feature type="transmembrane region" description="Helical" evidence="5">
    <location>
        <begin position="155"/>
        <end position="172"/>
    </location>
</feature>
<feature type="transmembrane region" description="Helical" evidence="5">
    <location>
        <begin position="66"/>
        <end position="89"/>
    </location>
</feature>
<evidence type="ECO:0000313" key="7">
    <source>
        <dbReference type="EMBL" id="QDZ23544.1"/>
    </source>
</evidence>
<evidence type="ECO:0000256" key="5">
    <source>
        <dbReference type="SAM" id="Phobius"/>
    </source>
</evidence>
<feature type="transmembrane region" description="Helical" evidence="5">
    <location>
        <begin position="280"/>
        <end position="301"/>
    </location>
</feature>
<feature type="transmembrane region" description="Helical" evidence="5">
    <location>
        <begin position="254"/>
        <end position="273"/>
    </location>
</feature>
<dbReference type="OrthoDB" id="10261634at2759"/>
<feature type="transmembrane region" description="Helical" evidence="5">
    <location>
        <begin position="34"/>
        <end position="54"/>
    </location>
</feature>
<dbReference type="PANTHER" id="PTHR11132">
    <property type="entry name" value="SOLUTE CARRIER FAMILY 35"/>
    <property type="match status" value="1"/>
</dbReference>
<accession>A0A5B8MUV2</accession>
<dbReference type="SUPFAM" id="SSF103481">
    <property type="entry name" value="Multidrug resistance efflux transporter EmrE"/>
    <property type="match status" value="1"/>
</dbReference>
<evidence type="ECO:0000259" key="6">
    <source>
        <dbReference type="Pfam" id="PF03151"/>
    </source>
</evidence>
<evidence type="ECO:0000313" key="8">
    <source>
        <dbReference type="Proteomes" id="UP000316726"/>
    </source>
</evidence>
<dbReference type="InterPro" id="IPR037185">
    <property type="entry name" value="EmrE-like"/>
</dbReference>
<dbReference type="EMBL" id="CP031043">
    <property type="protein sequence ID" value="QDZ23544.1"/>
    <property type="molecule type" value="Genomic_DNA"/>
</dbReference>
<dbReference type="InterPro" id="IPR050186">
    <property type="entry name" value="TPT_transporter"/>
</dbReference>
<feature type="domain" description="Sugar phosphate transporter" evidence="6">
    <location>
        <begin position="36"/>
        <end position="324"/>
    </location>
</feature>
<protein>
    <submittedName>
        <fullName evidence="7">Sugar transporter protein</fullName>
    </submittedName>
</protein>
<proteinExistence type="predicted"/>
<feature type="transmembrane region" description="Helical" evidence="5">
    <location>
        <begin position="216"/>
        <end position="234"/>
    </location>
</feature>
<keyword evidence="8" id="KW-1185">Reference proteome</keyword>
<sequence>MTTPTHHRTNSKYLPKDWLVPGLEGPQTQKAKKVVTIVVCVLWYTTNISVVLLNKALLTTFEFKKPVILTLCHMLTCSILSYFMSLTKIFPRQYVQTRSQFIKICTLAGVFVTSIVLGNVSLRYIPVSFNQAIGATTPFFTAMLAAIIQAKFESKVTYISLIPVVVGIIITTGGEPSFHTFGFLACVAGTFCRGLKSVMQAVLLSSENEKMSSMNLLMYMSPVAVLILIFVAAIVEPTGVYDTIELIKNPFFCFILWANCVLAYCLNLLNFLVTRYTSALTLQVLGNGKGVVAAAVSIMIFKNPVTLMGMIGYFITISGVVAYSESKKRSNRPRSLSRGEGVMKDTRPILNQPKVPC</sequence>
<dbReference type="Pfam" id="PF03151">
    <property type="entry name" value="TPT"/>
    <property type="match status" value="1"/>
</dbReference>
<keyword evidence="7" id="KW-0813">Transport</keyword>
<feature type="transmembrane region" description="Helical" evidence="5">
    <location>
        <begin position="128"/>
        <end position="148"/>
    </location>
</feature>
<keyword evidence="3 5" id="KW-1133">Transmembrane helix</keyword>
<organism evidence="7 8">
    <name type="scientific">Chloropicon primus</name>
    <dbReference type="NCBI Taxonomy" id="1764295"/>
    <lineage>
        <taxon>Eukaryota</taxon>
        <taxon>Viridiplantae</taxon>
        <taxon>Chlorophyta</taxon>
        <taxon>Chloropicophyceae</taxon>
        <taxon>Chloropicales</taxon>
        <taxon>Chloropicaceae</taxon>
        <taxon>Chloropicon</taxon>
    </lineage>
</organism>
<dbReference type="GO" id="GO:0016020">
    <property type="term" value="C:membrane"/>
    <property type="evidence" value="ECO:0007669"/>
    <property type="project" value="UniProtKB-SubCell"/>
</dbReference>
<keyword evidence="4 5" id="KW-0472">Membrane</keyword>
<reference evidence="7 8" key="1">
    <citation type="submission" date="2018-07" db="EMBL/GenBank/DDBJ databases">
        <title>The complete nuclear genome of the prasinophyte Chloropicon primus (CCMP1205).</title>
        <authorList>
            <person name="Pombert J.-F."/>
            <person name="Otis C."/>
            <person name="Turmel M."/>
            <person name="Lemieux C."/>
        </authorList>
    </citation>
    <scope>NUCLEOTIDE SEQUENCE [LARGE SCALE GENOMIC DNA]</scope>
    <source>
        <strain evidence="7 8">CCMP1205</strain>
    </source>
</reference>
<gene>
    <name evidence="7" type="ORF">A3770_10p60620</name>
</gene>
<evidence type="ECO:0000256" key="2">
    <source>
        <dbReference type="ARBA" id="ARBA00022692"/>
    </source>
</evidence>
<keyword evidence="7" id="KW-0762">Sugar transport</keyword>
<evidence type="ECO:0000256" key="4">
    <source>
        <dbReference type="ARBA" id="ARBA00023136"/>
    </source>
</evidence>
<dbReference type="AlphaFoldDB" id="A0A5B8MUV2"/>
<name>A0A5B8MUV2_9CHLO</name>
<keyword evidence="2 5" id="KW-0812">Transmembrane</keyword>
<dbReference type="Proteomes" id="UP000316726">
    <property type="component" value="Chromosome 10"/>
</dbReference>
<evidence type="ECO:0000256" key="1">
    <source>
        <dbReference type="ARBA" id="ARBA00004141"/>
    </source>
</evidence>
<evidence type="ECO:0000256" key="3">
    <source>
        <dbReference type="ARBA" id="ARBA00022989"/>
    </source>
</evidence>
<comment type="subcellular location">
    <subcellularLocation>
        <location evidence="1">Membrane</location>
        <topology evidence="1">Multi-pass membrane protein</topology>
    </subcellularLocation>
</comment>
<feature type="transmembrane region" description="Helical" evidence="5">
    <location>
        <begin position="101"/>
        <end position="122"/>
    </location>
</feature>
<dbReference type="InterPro" id="IPR004853">
    <property type="entry name" value="Sugar_P_trans_dom"/>
</dbReference>
<feature type="transmembrane region" description="Helical" evidence="5">
    <location>
        <begin position="307"/>
        <end position="324"/>
    </location>
</feature>
<feature type="transmembrane region" description="Helical" evidence="5">
    <location>
        <begin position="178"/>
        <end position="195"/>
    </location>
</feature>